<proteinExistence type="predicted"/>
<accession>A0A168HB00</accession>
<gene>
    <name evidence="2" type="ORF">LEL_04357</name>
</gene>
<evidence type="ECO:0000313" key="3">
    <source>
        <dbReference type="Proteomes" id="UP000076881"/>
    </source>
</evidence>
<evidence type="ECO:0000256" key="1">
    <source>
        <dbReference type="SAM" id="MobiDB-lite"/>
    </source>
</evidence>
<feature type="compositionally biased region" description="Acidic residues" evidence="1">
    <location>
        <begin position="135"/>
        <end position="153"/>
    </location>
</feature>
<feature type="region of interest" description="Disordered" evidence="1">
    <location>
        <begin position="318"/>
        <end position="341"/>
    </location>
</feature>
<sequence>MSQDRRIRRRVASLDNRYAHQLLSQYYVPGDTEDQLVAGLDIILDYLNHGSGAPALNYLRGRADRWTVAHHHGTAADDYYAFRDAAQGGRAVAAAAPQGVLDVHPNFFDLREISWLRLDSTPPEFVHESGSDDSSSSEDEGHEDDDDDSDGYESDTVSVQGDEFRLPPSIDDLRSNSSSSSEEFPPYEEPALPPQQLQQQPEAAALRLVRRCDLERETTALRLIVDRLIADSAASSYSHEQSAAAIAFAVGSRRDEVRIRAADLLDSPVLYHIPALLAHLASLPQVPTYVEQLRRHSMLVRDEQASLRVSEVRAQSRGTLLISPPPSDGGNEDNDGGLQSPVLSPCFSLPESIATTTTATTAAAAASSSSALKRLRNDEYNLHDRDYQEAQEYEEVPLTPSAKRCRGPWNLWGLIGR</sequence>
<evidence type="ECO:0000313" key="2">
    <source>
        <dbReference type="EMBL" id="OAA77534.1"/>
    </source>
</evidence>
<reference evidence="2 3" key="1">
    <citation type="journal article" date="2016" name="Genome Biol. Evol.">
        <title>Divergent and convergent evolution of fungal pathogenicity.</title>
        <authorList>
            <person name="Shang Y."/>
            <person name="Xiao G."/>
            <person name="Zheng P."/>
            <person name="Cen K."/>
            <person name="Zhan S."/>
            <person name="Wang C."/>
        </authorList>
    </citation>
    <scope>NUCLEOTIDE SEQUENCE [LARGE SCALE GENOMIC DNA]</scope>
    <source>
        <strain evidence="2 3">RCEF 1005</strain>
    </source>
</reference>
<feature type="compositionally biased region" description="Low complexity" evidence="1">
    <location>
        <begin position="175"/>
        <end position="184"/>
    </location>
</feature>
<comment type="caution">
    <text evidence="2">The sequence shown here is derived from an EMBL/GenBank/DDBJ whole genome shotgun (WGS) entry which is preliminary data.</text>
</comment>
<keyword evidence="3" id="KW-1185">Reference proteome</keyword>
<organism evidence="2 3">
    <name type="scientific">Akanthomyces lecanii RCEF 1005</name>
    <dbReference type="NCBI Taxonomy" id="1081108"/>
    <lineage>
        <taxon>Eukaryota</taxon>
        <taxon>Fungi</taxon>
        <taxon>Dikarya</taxon>
        <taxon>Ascomycota</taxon>
        <taxon>Pezizomycotina</taxon>
        <taxon>Sordariomycetes</taxon>
        <taxon>Hypocreomycetidae</taxon>
        <taxon>Hypocreales</taxon>
        <taxon>Cordycipitaceae</taxon>
        <taxon>Akanthomyces</taxon>
        <taxon>Cordyceps confragosa</taxon>
    </lineage>
</organism>
<protein>
    <submittedName>
        <fullName evidence="2">Uncharacterized protein</fullName>
    </submittedName>
</protein>
<dbReference type="Proteomes" id="UP000076881">
    <property type="component" value="Unassembled WGS sequence"/>
</dbReference>
<dbReference type="AlphaFoldDB" id="A0A168HB00"/>
<feature type="region of interest" description="Disordered" evidence="1">
    <location>
        <begin position="124"/>
        <end position="200"/>
    </location>
</feature>
<dbReference type="EMBL" id="AZHF01000003">
    <property type="protein sequence ID" value="OAA77534.1"/>
    <property type="molecule type" value="Genomic_DNA"/>
</dbReference>
<name>A0A168HB00_CORDF</name>